<name>A0ABR9PEV5_9ACTN</name>
<dbReference type="Gene3D" id="2.60.120.10">
    <property type="entry name" value="Jelly Rolls"/>
    <property type="match status" value="1"/>
</dbReference>
<dbReference type="InterPro" id="IPR011051">
    <property type="entry name" value="RmlC_Cupin_sf"/>
</dbReference>
<dbReference type="SUPFAM" id="SSF51182">
    <property type="entry name" value="RmlC-like cupins"/>
    <property type="match status" value="1"/>
</dbReference>
<sequence length="92" mass="9864">MLPEQGSFEVQQDGPGKTHGWHRHSIHETLAILSGTVELFWRQDGTTHTAECGPGSRISLPAHTEHGSTAGPEGCVYVIAPEGGRTAETTFL</sequence>
<dbReference type="InterPro" id="IPR014710">
    <property type="entry name" value="RmlC-like_jellyroll"/>
</dbReference>
<dbReference type="Proteomes" id="UP000806528">
    <property type="component" value="Unassembled WGS sequence"/>
</dbReference>
<keyword evidence="3" id="KW-1185">Reference proteome</keyword>
<evidence type="ECO:0008006" key="4">
    <source>
        <dbReference type="Google" id="ProtNLM"/>
    </source>
</evidence>
<accession>A0ABR9PEV5</accession>
<feature type="region of interest" description="Disordered" evidence="1">
    <location>
        <begin position="1"/>
        <end position="21"/>
    </location>
</feature>
<reference evidence="2 3" key="1">
    <citation type="submission" date="2020-09" db="EMBL/GenBank/DDBJ databases">
        <title>Diversity and distribution of actinomycetes associated with coral in the coast of Hainan.</title>
        <authorList>
            <person name="Li F."/>
        </authorList>
    </citation>
    <scope>NUCLEOTIDE SEQUENCE [LARGE SCALE GENOMIC DNA]</scope>
    <source>
        <strain evidence="2 3">HNM0947</strain>
    </source>
</reference>
<gene>
    <name evidence="2" type="ORF">IDM40_27205</name>
</gene>
<protein>
    <recommendedName>
        <fullName evidence="4">Cupin domain-containing protein</fullName>
    </recommendedName>
</protein>
<evidence type="ECO:0000256" key="1">
    <source>
        <dbReference type="SAM" id="MobiDB-lite"/>
    </source>
</evidence>
<evidence type="ECO:0000313" key="3">
    <source>
        <dbReference type="Proteomes" id="UP000806528"/>
    </source>
</evidence>
<dbReference type="EMBL" id="JADBGI010000043">
    <property type="protein sequence ID" value="MBE3002358.1"/>
    <property type="molecule type" value="Genomic_DNA"/>
</dbReference>
<organism evidence="2 3">
    <name type="scientific">Nocardiopsis coralli</name>
    <dbReference type="NCBI Taxonomy" id="2772213"/>
    <lineage>
        <taxon>Bacteria</taxon>
        <taxon>Bacillati</taxon>
        <taxon>Actinomycetota</taxon>
        <taxon>Actinomycetes</taxon>
        <taxon>Streptosporangiales</taxon>
        <taxon>Nocardiopsidaceae</taxon>
        <taxon>Nocardiopsis</taxon>
    </lineage>
</organism>
<proteinExistence type="predicted"/>
<evidence type="ECO:0000313" key="2">
    <source>
        <dbReference type="EMBL" id="MBE3002358.1"/>
    </source>
</evidence>
<feature type="region of interest" description="Disordered" evidence="1">
    <location>
        <begin position="48"/>
        <end position="73"/>
    </location>
</feature>
<comment type="caution">
    <text evidence="2">The sequence shown here is derived from an EMBL/GenBank/DDBJ whole genome shotgun (WGS) entry which is preliminary data.</text>
</comment>